<feature type="domain" description="Lipoyl-binding" evidence="3">
    <location>
        <begin position="1"/>
        <end position="71"/>
    </location>
</feature>
<organism evidence="4">
    <name type="scientific">marine metagenome</name>
    <dbReference type="NCBI Taxonomy" id="408172"/>
    <lineage>
        <taxon>unclassified sequences</taxon>
        <taxon>metagenomes</taxon>
        <taxon>ecological metagenomes</taxon>
    </lineage>
</organism>
<reference evidence="4" key="1">
    <citation type="submission" date="2018-05" db="EMBL/GenBank/DDBJ databases">
        <authorList>
            <person name="Lanie J.A."/>
            <person name="Ng W.-L."/>
            <person name="Kazmierczak K.M."/>
            <person name="Andrzejewski T.M."/>
            <person name="Davidsen T.M."/>
            <person name="Wayne K.J."/>
            <person name="Tettelin H."/>
            <person name="Glass J.I."/>
            <person name="Rusch D."/>
            <person name="Podicherti R."/>
            <person name="Tsui H.-C.T."/>
            <person name="Winkler M.E."/>
        </authorList>
    </citation>
    <scope>NUCLEOTIDE SEQUENCE</scope>
</reference>
<dbReference type="Pfam" id="PF00364">
    <property type="entry name" value="Biotin_lipoyl"/>
    <property type="match status" value="1"/>
</dbReference>
<dbReference type="InterPro" id="IPR003016">
    <property type="entry name" value="2-oxoA_DH_lipoyl-BS"/>
</dbReference>
<dbReference type="SUPFAM" id="SSF51230">
    <property type="entry name" value="Single hybrid motif"/>
    <property type="match status" value="1"/>
</dbReference>
<dbReference type="CDD" id="cd06849">
    <property type="entry name" value="lipoyl_domain"/>
    <property type="match status" value="1"/>
</dbReference>
<keyword evidence="1" id="KW-0450">Lipoyl</keyword>
<name>A0A382WQD0_9ZZZZ</name>
<evidence type="ECO:0000259" key="3">
    <source>
        <dbReference type="PROSITE" id="PS50968"/>
    </source>
</evidence>
<evidence type="ECO:0000256" key="1">
    <source>
        <dbReference type="ARBA" id="ARBA00022823"/>
    </source>
</evidence>
<dbReference type="InterPro" id="IPR011053">
    <property type="entry name" value="Single_hybrid_motif"/>
</dbReference>
<dbReference type="GO" id="GO:0045254">
    <property type="term" value="C:pyruvate dehydrogenase complex"/>
    <property type="evidence" value="ECO:0007669"/>
    <property type="project" value="InterPro"/>
</dbReference>
<proteinExistence type="predicted"/>
<protein>
    <recommendedName>
        <fullName evidence="3">Lipoyl-binding domain-containing protein</fullName>
    </recommendedName>
</protein>
<feature type="non-terminal residue" evidence="4">
    <location>
        <position position="125"/>
    </location>
</feature>
<dbReference type="InterPro" id="IPR000089">
    <property type="entry name" value="Biotin_lipoyl"/>
</dbReference>
<dbReference type="Gene3D" id="2.40.50.100">
    <property type="match status" value="1"/>
</dbReference>
<feature type="region of interest" description="Disordered" evidence="2">
    <location>
        <begin position="75"/>
        <end position="125"/>
    </location>
</feature>
<dbReference type="GO" id="GO:0006086">
    <property type="term" value="P:pyruvate decarboxylation to acetyl-CoA"/>
    <property type="evidence" value="ECO:0007669"/>
    <property type="project" value="InterPro"/>
</dbReference>
<sequence length="125" mass="12588">MPKLGLTMERGTIGAWLASEGEEVAKGSPLLEVVTDKVTMEVEAQVSGVLRKILIQAGQEVDVATPIGIIGEADEEIGASAPETGASAPEVRASDSAGPALERASTAGVRQAAAPLEPARSALGG</sequence>
<dbReference type="AlphaFoldDB" id="A0A382WQD0"/>
<dbReference type="PROSITE" id="PS00189">
    <property type="entry name" value="LIPOYL"/>
    <property type="match status" value="1"/>
</dbReference>
<dbReference type="EMBL" id="UINC01161418">
    <property type="protein sequence ID" value="SVD60595.1"/>
    <property type="molecule type" value="Genomic_DNA"/>
</dbReference>
<dbReference type="PROSITE" id="PS50968">
    <property type="entry name" value="BIOTINYL_LIPOYL"/>
    <property type="match status" value="1"/>
</dbReference>
<dbReference type="PANTHER" id="PTHR23151">
    <property type="entry name" value="DIHYDROLIPOAMIDE ACETYL/SUCCINYL-TRANSFERASE-RELATED"/>
    <property type="match status" value="1"/>
</dbReference>
<evidence type="ECO:0000256" key="2">
    <source>
        <dbReference type="SAM" id="MobiDB-lite"/>
    </source>
</evidence>
<dbReference type="InterPro" id="IPR045257">
    <property type="entry name" value="E2/Pdx1"/>
</dbReference>
<gene>
    <name evidence="4" type="ORF">METZ01_LOCUS413449</name>
</gene>
<dbReference type="PANTHER" id="PTHR23151:SF90">
    <property type="entry name" value="DIHYDROLIPOYLLYSINE-RESIDUE ACETYLTRANSFERASE COMPONENT OF PYRUVATE DEHYDROGENASE COMPLEX, MITOCHONDRIAL-RELATED"/>
    <property type="match status" value="1"/>
</dbReference>
<accession>A0A382WQD0</accession>
<evidence type="ECO:0000313" key="4">
    <source>
        <dbReference type="EMBL" id="SVD60595.1"/>
    </source>
</evidence>